<evidence type="ECO:0008006" key="4">
    <source>
        <dbReference type="Google" id="ProtNLM"/>
    </source>
</evidence>
<dbReference type="RefSeq" id="WP_192278743.1">
    <property type="nucleotide sequence ID" value="NZ_JACZDF010000002.1"/>
</dbReference>
<keyword evidence="3" id="KW-1185">Reference proteome</keyword>
<protein>
    <recommendedName>
        <fullName evidence="4">DUF202 domain-containing protein</fullName>
    </recommendedName>
</protein>
<dbReference type="EMBL" id="JACZDF010000002">
    <property type="protein sequence ID" value="MBD9699014.1"/>
    <property type="molecule type" value="Genomic_DNA"/>
</dbReference>
<keyword evidence="1" id="KW-0472">Membrane</keyword>
<evidence type="ECO:0000313" key="3">
    <source>
        <dbReference type="Proteomes" id="UP000642107"/>
    </source>
</evidence>
<feature type="transmembrane region" description="Helical" evidence="1">
    <location>
        <begin position="46"/>
        <end position="65"/>
    </location>
</feature>
<accession>A0ABR9DQ30</accession>
<feature type="transmembrane region" description="Helical" evidence="1">
    <location>
        <begin position="89"/>
        <end position="113"/>
    </location>
</feature>
<gene>
    <name evidence="2" type="ORF">IGS67_05820</name>
</gene>
<proteinExistence type="predicted"/>
<comment type="caution">
    <text evidence="2">The sequence shown here is derived from an EMBL/GenBank/DDBJ whole genome shotgun (WGS) entry which is preliminary data.</text>
</comment>
<sequence length="114" mass="11405">MNADVPFARDAGLPAERSSLAWQRTVLGVTLGAIVGGTTALHAGHWWLATVALVVAVCAVWPGVLRPGRGRTLAGGGLAGALVREGWPLLVRAALLVGALAVVGLALAVVGALA</sequence>
<name>A0ABR9DQ30_9MICO</name>
<evidence type="ECO:0000256" key="1">
    <source>
        <dbReference type="SAM" id="Phobius"/>
    </source>
</evidence>
<reference evidence="2 3" key="1">
    <citation type="submission" date="2020-09" db="EMBL/GenBank/DDBJ databases">
        <title>Flavimobilis rhizosphaerae sp. nov., isolated from rhizosphere soil of Spartina alterniflora.</title>
        <authorList>
            <person name="Hanqin C."/>
        </authorList>
    </citation>
    <scope>NUCLEOTIDE SEQUENCE [LARGE SCALE GENOMIC DNA]</scope>
    <source>
        <strain evidence="2 3">GY 10621</strain>
    </source>
</reference>
<dbReference type="Proteomes" id="UP000642107">
    <property type="component" value="Unassembled WGS sequence"/>
</dbReference>
<keyword evidence="1" id="KW-1133">Transmembrane helix</keyword>
<evidence type="ECO:0000313" key="2">
    <source>
        <dbReference type="EMBL" id="MBD9699014.1"/>
    </source>
</evidence>
<keyword evidence="1" id="KW-0812">Transmembrane</keyword>
<organism evidence="2 3">
    <name type="scientific">Flavimobilis rhizosphaerae</name>
    <dbReference type="NCBI Taxonomy" id="2775421"/>
    <lineage>
        <taxon>Bacteria</taxon>
        <taxon>Bacillati</taxon>
        <taxon>Actinomycetota</taxon>
        <taxon>Actinomycetes</taxon>
        <taxon>Micrococcales</taxon>
        <taxon>Jonesiaceae</taxon>
        <taxon>Flavimobilis</taxon>
    </lineage>
</organism>
<feature type="transmembrane region" description="Helical" evidence="1">
    <location>
        <begin position="21"/>
        <end position="40"/>
    </location>
</feature>